<name>A0A2P2P9T3_RHIMU</name>
<proteinExistence type="predicted"/>
<sequence length="16" mass="1865">MHAHVSKSKTECLQEH</sequence>
<reference evidence="1" key="1">
    <citation type="submission" date="2018-02" db="EMBL/GenBank/DDBJ databases">
        <title>Rhizophora mucronata_Transcriptome.</title>
        <authorList>
            <person name="Meera S.P."/>
            <person name="Sreeshan A."/>
            <person name="Augustine A."/>
        </authorList>
    </citation>
    <scope>NUCLEOTIDE SEQUENCE</scope>
    <source>
        <tissue evidence="1">Leaf</tissue>
    </source>
</reference>
<protein>
    <submittedName>
        <fullName evidence="1">Uncharacterized protein</fullName>
    </submittedName>
</protein>
<dbReference type="AlphaFoldDB" id="A0A2P2P9T3"/>
<dbReference type="EMBL" id="GGEC01070909">
    <property type="protein sequence ID" value="MBX51393.1"/>
    <property type="molecule type" value="Transcribed_RNA"/>
</dbReference>
<organism evidence="1">
    <name type="scientific">Rhizophora mucronata</name>
    <name type="common">Asiatic mangrove</name>
    <dbReference type="NCBI Taxonomy" id="61149"/>
    <lineage>
        <taxon>Eukaryota</taxon>
        <taxon>Viridiplantae</taxon>
        <taxon>Streptophyta</taxon>
        <taxon>Embryophyta</taxon>
        <taxon>Tracheophyta</taxon>
        <taxon>Spermatophyta</taxon>
        <taxon>Magnoliopsida</taxon>
        <taxon>eudicotyledons</taxon>
        <taxon>Gunneridae</taxon>
        <taxon>Pentapetalae</taxon>
        <taxon>rosids</taxon>
        <taxon>fabids</taxon>
        <taxon>Malpighiales</taxon>
        <taxon>Rhizophoraceae</taxon>
        <taxon>Rhizophora</taxon>
    </lineage>
</organism>
<evidence type="ECO:0000313" key="1">
    <source>
        <dbReference type="EMBL" id="MBX51393.1"/>
    </source>
</evidence>
<accession>A0A2P2P9T3</accession>